<dbReference type="GO" id="GO:0032973">
    <property type="term" value="P:amino acid export across plasma membrane"/>
    <property type="evidence" value="ECO:0007669"/>
    <property type="project" value="UniProtKB-UniRule"/>
</dbReference>
<feature type="transmembrane region" description="Helical" evidence="8">
    <location>
        <begin position="20"/>
        <end position="38"/>
    </location>
</feature>
<protein>
    <recommendedName>
        <fullName evidence="8">L-alanine exporter AlaE</fullName>
    </recommendedName>
</protein>
<gene>
    <name evidence="8" type="primary">alaE</name>
    <name evidence="9" type="ORF">MAXJ12_04709</name>
</gene>
<keyword evidence="10" id="KW-1185">Reference proteome</keyword>
<proteinExistence type="inferred from homology"/>
<keyword evidence="3 8" id="KW-0997">Cell inner membrane</keyword>
<keyword evidence="1 8" id="KW-0813">Transport</keyword>
<feature type="transmembrane region" description="Helical" evidence="8">
    <location>
        <begin position="50"/>
        <end position="68"/>
    </location>
</feature>
<dbReference type="Proteomes" id="UP000003250">
    <property type="component" value="Unassembled WGS sequence"/>
</dbReference>
<comment type="function">
    <text evidence="8">Exports L-alanine.</text>
</comment>
<evidence type="ECO:0000256" key="8">
    <source>
        <dbReference type="HAMAP-Rule" id="MF_00914"/>
    </source>
</evidence>
<comment type="similarity">
    <text evidence="8">Belongs to the AlaE exporter family.</text>
</comment>
<dbReference type="EMBL" id="AHAM01000032">
    <property type="protein sequence ID" value="EHK58460.1"/>
    <property type="molecule type" value="Genomic_DNA"/>
</dbReference>
<accession>H0HLD1</accession>
<dbReference type="PATRIC" id="fig|1107882.3.peg.928"/>
<reference evidence="9 10" key="1">
    <citation type="journal article" date="2012" name="J. Bacteriol.">
        <title>Draft Genome Sequence of Mesorhizobium alhagi CCNWXJ12-2T, a Novel Salt-Resistant Species Isolated from the Desert of Northwestern China.</title>
        <authorList>
            <person name="Zhou M."/>
            <person name="Chen W."/>
            <person name="Chen H."/>
            <person name="Wei G."/>
        </authorList>
    </citation>
    <scope>NUCLEOTIDE SEQUENCE [LARGE SCALE GENOMIC DNA]</scope>
    <source>
        <strain evidence="9 10">CCNWXJ12-2</strain>
    </source>
</reference>
<evidence type="ECO:0000313" key="9">
    <source>
        <dbReference type="EMBL" id="EHK58460.1"/>
    </source>
</evidence>
<evidence type="ECO:0000256" key="1">
    <source>
        <dbReference type="ARBA" id="ARBA00022448"/>
    </source>
</evidence>
<evidence type="ECO:0000256" key="4">
    <source>
        <dbReference type="ARBA" id="ARBA00022692"/>
    </source>
</evidence>
<evidence type="ECO:0000256" key="2">
    <source>
        <dbReference type="ARBA" id="ARBA00022475"/>
    </source>
</evidence>
<dbReference type="GO" id="GO:0005886">
    <property type="term" value="C:plasma membrane"/>
    <property type="evidence" value="ECO:0007669"/>
    <property type="project" value="UniProtKB-SubCell"/>
</dbReference>
<feature type="transmembrane region" description="Helical" evidence="8">
    <location>
        <begin position="114"/>
        <end position="132"/>
    </location>
</feature>
<dbReference type="Pfam" id="PF06610">
    <property type="entry name" value="AlaE"/>
    <property type="match status" value="1"/>
</dbReference>
<keyword evidence="2 8" id="KW-1003">Cell membrane</keyword>
<dbReference type="GO" id="GO:0034639">
    <property type="term" value="F:L-amino acid efflux transmembrane transporter activity"/>
    <property type="evidence" value="ECO:0007669"/>
    <property type="project" value="UniProtKB-UniRule"/>
</dbReference>
<organism evidence="9 10">
    <name type="scientific">Mesorhizobium alhagi CCNWXJ12-2</name>
    <dbReference type="NCBI Taxonomy" id="1107882"/>
    <lineage>
        <taxon>Bacteria</taxon>
        <taxon>Pseudomonadati</taxon>
        <taxon>Pseudomonadota</taxon>
        <taxon>Alphaproteobacteria</taxon>
        <taxon>Hyphomicrobiales</taxon>
        <taxon>Phyllobacteriaceae</taxon>
        <taxon>Allomesorhizobium</taxon>
    </lineage>
</organism>
<evidence type="ECO:0000256" key="6">
    <source>
        <dbReference type="ARBA" id="ARBA00022989"/>
    </source>
</evidence>
<comment type="subcellular location">
    <subcellularLocation>
        <location evidence="8">Cell inner membrane</location>
        <topology evidence="8">Multi-pass membrane protein</topology>
    </subcellularLocation>
</comment>
<evidence type="ECO:0000256" key="3">
    <source>
        <dbReference type="ARBA" id="ARBA00022519"/>
    </source>
</evidence>
<keyword evidence="7 8" id="KW-0472">Membrane</keyword>
<keyword evidence="4 8" id="KW-0812">Transmembrane</keyword>
<name>H0HLD1_9HYPH</name>
<feature type="transmembrane region" description="Helical" evidence="8">
    <location>
        <begin position="88"/>
        <end position="108"/>
    </location>
</feature>
<evidence type="ECO:0000256" key="7">
    <source>
        <dbReference type="ARBA" id="ARBA00023136"/>
    </source>
</evidence>
<dbReference type="InterPro" id="IPR010574">
    <property type="entry name" value="Ala_export_AlaE"/>
</dbReference>
<evidence type="ECO:0000313" key="10">
    <source>
        <dbReference type="Proteomes" id="UP000003250"/>
    </source>
</evidence>
<evidence type="ECO:0000256" key="5">
    <source>
        <dbReference type="ARBA" id="ARBA00022970"/>
    </source>
</evidence>
<keyword evidence="6 8" id="KW-1133">Transmembrane helix</keyword>
<dbReference type="HAMAP" id="MF_00914">
    <property type="entry name" value="L_Ala_exporter"/>
    <property type="match status" value="1"/>
</dbReference>
<sequence length="160" mass="17072">MAVSLPSGGVMKHSLRARNFIADTLALVLFFTVASGLNERFIAGMSWDEVLVSRLIGAPLMVLTARPYGLWRDWVLARTGPSTRRGALLADGFALLVFQVPIYAAIIAAAGADVLAVIKGVLGFAALMLLLGRPYGLWLDFIRGLFGLETPGQKPMSLGG</sequence>
<dbReference type="AlphaFoldDB" id="H0HLD1"/>
<keyword evidence="5 8" id="KW-0029">Amino-acid transport</keyword>